<dbReference type="EMBL" id="FQXB01000002">
    <property type="protein sequence ID" value="SHH04845.1"/>
    <property type="molecule type" value="Genomic_DNA"/>
</dbReference>
<evidence type="ECO:0000313" key="2">
    <source>
        <dbReference type="EMBL" id="SHH04845.1"/>
    </source>
</evidence>
<dbReference type="STRING" id="1508389.SAMN05444003_1826"/>
<feature type="transmembrane region" description="Helical" evidence="1">
    <location>
        <begin position="31"/>
        <end position="48"/>
    </location>
</feature>
<reference evidence="2 3" key="1">
    <citation type="submission" date="2016-11" db="EMBL/GenBank/DDBJ databases">
        <authorList>
            <person name="Jaros S."/>
            <person name="Januszkiewicz K."/>
            <person name="Wedrychowicz H."/>
        </authorList>
    </citation>
    <scope>NUCLEOTIDE SEQUENCE [LARGE SCALE GENOMIC DNA]</scope>
    <source>
        <strain evidence="2 3">DSM 28715</strain>
    </source>
</reference>
<protein>
    <submittedName>
        <fullName evidence="2">Uncharacterized membrane protein</fullName>
    </submittedName>
</protein>
<keyword evidence="1" id="KW-0812">Transmembrane</keyword>
<dbReference type="OrthoDB" id="9808190at2"/>
<accession>A0A1M5PSL0</accession>
<feature type="transmembrane region" description="Helical" evidence="1">
    <location>
        <begin position="54"/>
        <end position="73"/>
    </location>
</feature>
<organism evidence="2 3">
    <name type="scientific">Cognatiyoonia sediminum</name>
    <dbReference type="NCBI Taxonomy" id="1508389"/>
    <lineage>
        <taxon>Bacteria</taxon>
        <taxon>Pseudomonadati</taxon>
        <taxon>Pseudomonadota</taxon>
        <taxon>Alphaproteobacteria</taxon>
        <taxon>Rhodobacterales</taxon>
        <taxon>Paracoccaceae</taxon>
        <taxon>Cognatiyoonia</taxon>
    </lineage>
</organism>
<dbReference type="Pfam" id="PF10003">
    <property type="entry name" value="DUF2244"/>
    <property type="match status" value="1"/>
</dbReference>
<dbReference type="RefSeq" id="WP_072900621.1">
    <property type="nucleotide sequence ID" value="NZ_FQXB01000002.1"/>
</dbReference>
<keyword evidence="3" id="KW-1185">Reference proteome</keyword>
<name>A0A1M5PSL0_9RHOB</name>
<proteinExistence type="predicted"/>
<dbReference type="InterPro" id="IPR019253">
    <property type="entry name" value="DUF2244_TM"/>
</dbReference>
<keyword evidence="1" id="KW-1133">Transmembrane helix</keyword>
<dbReference type="Proteomes" id="UP000184074">
    <property type="component" value="Unassembled WGS sequence"/>
</dbReference>
<gene>
    <name evidence="2" type="ORF">SAMN05444003_1826</name>
</gene>
<keyword evidence="1" id="KW-0472">Membrane</keyword>
<evidence type="ECO:0000256" key="1">
    <source>
        <dbReference type="SAM" id="Phobius"/>
    </source>
</evidence>
<evidence type="ECO:0000313" key="3">
    <source>
        <dbReference type="Proteomes" id="UP000184074"/>
    </source>
</evidence>
<sequence>MPYEWSSEPPHQTTRWELSLWPYRSLLRKDFVIFIGATGALVLLPLLAVLGSPVLWGLLPFLLLMLGSIWFALHVSYKRGEVLEELRVDEAHAHLVRHNPNGQVQEWEANRYWVSVHLHPKDGPVENYITLRGGDREVEIGAFLDPAERLALYDELKSALPVDYSA</sequence>
<dbReference type="AlphaFoldDB" id="A0A1M5PSL0"/>